<protein>
    <recommendedName>
        <fullName evidence="5">Listeria-Bacteroides repeat domain (List_Bact_rpt)</fullName>
    </recommendedName>
</protein>
<dbReference type="InterPro" id="IPR013378">
    <property type="entry name" value="InlB-like_B-rpt"/>
</dbReference>
<gene>
    <name evidence="3" type="ORF">CHR60_11980</name>
</gene>
<evidence type="ECO:0000256" key="1">
    <source>
        <dbReference type="ARBA" id="ARBA00004196"/>
    </source>
</evidence>
<organism evidence="3 4">
    <name type="scientific">Faecalibacterium prausnitzii</name>
    <dbReference type="NCBI Taxonomy" id="853"/>
    <lineage>
        <taxon>Bacteria</taxon>
        <taxon>Bacillati</taxon>
        <taxon>Bacillota</taxon>
        <taxon>Clostridia</taxon>
        <taxon>Eubacteriales</taxon>
        <taxon>Oscillospiraceae</taxon>
        <taxon>Faecalibacterium</taxon>
    </lineage>
</organism>
<comment type="subcellular location">
    <subcellularLocation>
        <location evidence="1">Cell envelope</location>
    </subcellularLocation>
</comment>
<feature type="chain" id="PRO_5013400580" description="Listeria-Bacteroides repeat domain (List_Bact_rpt)" evidence="2">
    <location>
        <begin position="28"/>
        <end position="158"/>
    </location>
</feature>
<name>A0A2A7B2Z8_9FIRM</name>
<dbReference type="Proteomes" id="UP000220904">
    <property type="component" value="Unassembled WGS sequence"/>
</dbReference>
<evidence type="ECO:0000313" key="4">
    <source>
        <dbReference type="Proteomes" id="UP000220904"/>
    </source>
</evidence>
<dbReference type="GO" id="GO:0030313">
    <property type="term" value="C:cell envelope"/>
    <property type="evidence" value="ECO:0007669"/>
    <property type="project" value="UniProtKB-SubCell"/>
</dbReference>
<accession>A0A2A7B2Z8</accession>
<proteinExistence type="predicted"/>
<dbReference type="EMBL" id="NOUV01000019">
    <property type="protein sequence ID" value="PDX85755.1"/>
    <property type="molecule type" value="Genomic_DNA"/>
</dbReference>
<dbReference type="OrthoDB" id="1864184at2"/>
<sequence>MKQFLKRLMLGVVTLAMFCCVTPLAFADNPNYYTIYLERQGGIGTPEYVFVYRIKTSDGTENYRISRLPTPTMEGYTFDGWYTDLVGGDKIKPAEYEFQEDGQTLYAHWTPVSGESTAKPEPEAAEQPASTFRLEDHLGEILIVGTTVLVVTLVAMHG</sequence>
<dbReference type="AlphaFoldDB" id="A0A2A7B2Z8"/>
<comment type="caution">
    <text evidence="3">The sequence shown here is derived from an EMBL/GenBank/DDBJ whole genome shotgun (WGS) entry which is preliminary data.</text>
</comment>
<dbReference type="Pfam" id="PF09479">
    <property type="entry name" value="Flg_new"/>
    <property type="match status" value="1"/>
</dbReference>
<dbReference type="NCBIfam" id="TIGR02543">
    <property type="entry name" value="List_Bact_rpt"/>
    <property type="match status" value="1"/>
</dbReference>
<dbReference type="Gene3D" id="2.60.40.4270">
    <property type="entry name" value="Listeria-Bacteroides repeat domain"/>
    <property type="match status" value="1"/>
</dbReference>
<reference evidence="3 4" key="1">
    <citation type="journal article" date="2017" name="Front. Microbiol.">
        <title>New Insights into the Diversity of the Genus Faecalibacterium.</title>
        <authorList>
            <person name="Benevides L."/>
            <person name="Burman S."/>
            <person name="Martin R."/>
            <person name="Robert V."/>
            <person name="Thomas M."/>
            <person name="Miquel S."/>
            <person name="Chain F."/>
            <person name="Sokol H."/>
            <person name="Bermudez-Humaran L.G."/>
            <person name="Morrison M."/>
            <person name="Langella P."/>
            <person name="Azevedo V.A."/>
            <person name="Chatel J.M."/>
            <person name="Soares S."/>
        </authorList>
    </citation>
    <scope>NUCLEOTIDE SEQUENCE [LARGE SCALE GENOMIC DNA]</scope>
    <source>
        <strain evidence="3 4">AHMP21</strain>
    </source>
</reference>
<keyword evidence="2" id="KW-0732">Signal</keyword>
<feature type="signal peptide" evidence="2">
    <location>
        <begin position="1"/>
        <end position="27"/>
    </location>
</feature>
<evidence type="ECO:0008006" key="5">
    <source>
        <dbReference type="Google" id="ProtNLM"/>
    </source>
</evidence>
<dbReference type="InterPro" id="IPR042229">
    <property type="entry name" value="Listeria/Bacterioides_rpt_sf"/>
</dbReference>
<evidence type="ECO:0000313" key="3">
    <source>
        <dbReference type="EMBL" id="PDX85755.1"/>
    </source>
</evidence>
<dbReference type="RefSeq" id="WP_097793224.1">
    <property type="nucleotide sequence ID" value="NZ_NOUV01000019.1"/>
</dbReference>
<evidence type="ECO:0000256" key="2">
    <source>
        <dbReference type="SAM" id="SignalP"/>
    </source>
</evidence>